<evidence type="ECO:0000259" key="8">
    <source>
        <dbReference type="Pfam" id="PF25145"/>
    </source>
</evidence>
<dbReference type="AlphaFoldDB" id="A0A8J7U3Z7"/>
<dbReference type="Pfam" id="PF24961">
    <property type="entry name" value="NfeD_membrane"/>
    <property type="match status" value="1"/>
</dbReference>
<dbReference type="Gene3D" id="3.90.226.10">
    <property type="entry name" value="2-enoyl-CoA Hydratase, Chain A, domain 1"/>
    <property type="match status" value="1"/>
</dbReference>
<protein>
    <recommendedName>
        <fullName evidence="11">NfeD-like C-terminal domain-containing protein</fullName>
    </recommendedName>
</protein>
<dbReference type="RefSeq" id="WP_207858637.1">
    <property type="nucleotide sequence ID" value="NZ_JAFREP010000007.1"/>
</dbReference>
<keyword evidence="3 5" id="KW-1133">Transmembrane helix</keyword>
<feature type="domain" description="NfeD1b N-terminal" evidence="8">
    <location>
        <begin position="57"/>
        <end position="198"/>
    </location>
</feature>
<evidence type="ECO:0000313" key="10">
    <source>
        <dbReference type="Proteomes" id="UP000664417"/>
    </source>
</evidence>
<reference evidence="9" key="1">
    <citation type="submission" date="2021-03" db="EMBL/GenBank/DDBJ databases">
        <authorList>
            <person name="Wang G."/>
        </authorList>
    </citation>
    <scope>NUCLEOTIDE SEQUENCE</scope>
    <source>
        <strain evidence="9">KCTC 12899</strain>
    </source>
</reference>
<dbReference type="Pfam" id="PF01957">
    <property type="entry name" value="NfeD"/>
    <property type="match status" value="1"/>
</dbReference>
<evidence type="ECO:0000256" key="4">
    <source>
        <dbReference type="ARBA" id="ARBA00023136"/>
    </source>
</evidence>
<dbReference type="InterPro" id="IPR029045">
    <property type="entry name" value="ClpP/crotonase-like_dom_sf"/>
</dbReference>
<dbReference type="InterPro" id="IPR056738">
    <property type="entry name" value="NfeD1b_N"/>
</dbReference>
<keyword evidence="2 5" id="KW-0812">Transmembrane</keyword>
<dbReference type="Pfam" id="PF25145">
    <property type="entry name" value="NfeD1b_N"/>
    <property type="match status" value="1"/>
</dbReference>
<dbReference type="PANTHER" id="PTHR33507">
    <property type="entry name" value="INNER MEMBRANE PROTEIN YBBJ"/>
    <property type="match status" value="1"/>
</dbReference>
<keyword evidence="4 5" id="KW-0472">Membrane</keyword>
<dbReference type="InterPro" id="IPR002810">
    <property type="entry name" value="NfeD-like_C"/>
</dbReference>
<evidence type="ECO:0000259" key="7">
    <source>
        <dbReference type="Pfam" id="PF24961"/>
    </source>
</evidence>
<dbReference type="InterPro" id="IPR012340">
    <property type="entry name" value="NA-bd_OB-fold"/>
</dbReference>
<feature type="transmembrane region" description="Helical" evidence="5">
    <location>
        <begin position="273"/>
        <end position="292"/>
    </location>
</feature>
<accession>A0A8J7U3Z7</accession>
<gene>
    <name evidence="9" type="ORF">J3U88_10220</name>
</gene>
<evidence type="ECO:0000256" key="2">
    <source>
        <dbReference type="ARBA" id="ARBA00022692"/>
    </source>
</evidence>
<dbReference type="CDD" id="cd07021">
    <property type="entry name" value="Clp_protease_NfeD_like"/>
    <property type="match status" value="1"/>
</dbReference>
<dbReference type="Proteomes" id="UP000664417">
    <property type="component" value="Unassembled WGS sequence"/>
</dbReference>
<dbReference type="PANTHER" id="PTHR33507:SF3">
    <property type="entry name" value="INNER MEMBRANE PROTEIN YBBJ"/>
    <property type="match status" value="1"/>
</dbReference>
<dbReference type="Gene3D" id="2.40.50.140">
    <property type="entry name" value="Nucleic acid-binding proteins"/>
    <property type="match status" value="1"/>
</dbReference>
<evidence type="ECO:0000259" key="6">
    <source>
        <dbReference type="Pfam" id="PF01957"/>
    </source>
</evidence>
<evidence type="ECO:0000256" key="3">
    <source>
        <dbReference type="ARBA" id="ARBA00022989"/>
    </source>
</evidence>
<evidence type="ECO:0000313" key="9">
    <source>
        <dbReference type="EMBL" id="MBO1318838.1"/>
    </source>
</evidence>
<name>A0A8J7U3Z7_9BACT</name>
<dbReference type="InterPro" id="IPR056739">
    <property type="entry name" value="NfeD_membrane"/>
</dbReference>
<organism evidence="9 10">
    <name type="scientific">Acanthopleuribacter pedis</name>
    <dbReference type="NCBI Taxonomy" id="442870"/>
    <lineage>
        <taxon>Bacteria</taxon>
        <taxon>Pseudomonadati</taxon>
        <taxon>Acidobacteriota</taxon>
        <taxon>Holophagae</taxon>
        <taxon>Acanthopleuribacterales</taxon>
        <taxon>Acanthopleuribacteraceae</taxon>
        <taxon>Acanthopleuribacter</taxon>
    </lineage>
</organism>
<feature type="transmembrane region" description="Helical" evidence="5">
    <location>
        <begin position="304"/>
        <end position="325"/>
    </location>
</feature>
<feature type="domain" description="NfeD-like C-terminal" evidence="6">
    <location>
        <begin position="447"/>
        <end position="503"/>
    </location>
</feature>
<feature type="transmembrane region" description="Helical" evidence="5">
    <location>
        <begin position="331"/>
        <end position="350"/>
    </location>
</feature>
<dbReference type="InterPro" id="IPR052165">
    <property type="entry name" value="Membrane_assoc_protease"/>
</dbReference>
<sequence>MAKQPVYWIVSALVAGLFFGAFGQDPESETFDTATETPAKREKIMVLHLSDEGRYMVDEVQADFIIAQLDKAEAEGFTRIILKIDTYGGVVMHARTITERLLRLKIPTTAYVTTKAISAGTFIAYACDTIVMESNTTLGDAQMIMQTTEGIKEAPEKAVTVFRADWRKACDIKNRSFALARGFFEIDVEVLQVGKPEDLRFMTREDYEFLAEKDRPPIIKIVVKKGELLTLFAKEAQALGIATEASSFEAFLKSEGLRAADLEEQQMTFSQNILRFLGANSWVFLILTMVGLNGIYMEIKMPGFGAPGLTAVVCFTIVFGSRFLLGTASPLELAVFVAGILCCLAEIFVLPGFGVAGITGMVLMFASLVFASLPDFGGPLPIPRFEMQWEWLRSLLWLTASSFLLSFLLFGGLVTLILKSPVKSPLVLAHELTSNEGVVAAVVEEAAAILGREGVIEGGLRPGGKMRLDQGKLIDVVSEVGFIDDGQRVVVDKLDGNRVVVRPV</sequence>
<evidence type="ECO:0008006" key="11">
    <source>
        <dbReference type="Google" id="ProtNLM"/>
    </source>
</evidence>
<proteinExistence type="predicted"/>
<dbReference type="EMBL" id="JAFREP010000007">
    <property type="protein sequence ID" value="MBO1318838.1"/>
    <property type="molecule type" value="Genomic_DNA"/>
</dbReference>
<comment type="subcellular location">
    <subcellularLocation>
        <location evidence="1">Membrane</location>
        <topology evidence="1">Multi-pass membrane protein</topology>
    </subcellularLocation>
</comment>
<evidence type="ECO:0000256" key="5">
    <source>
        <dbReference type="SAM" id="Phobius"/>
    </source>
</evidence>
<feature type="transmembrane region" description="Helical" evidence="5">
    <location>
        <begin position="355"/>
        <end position="374"/>
    </location>
</feature>
<keyword evidence="10" id="KW-1185">Reference proteome</keyword>
<feature type="domain" description="NfeD integral membrane" evidence="7">
    <location>
        <begin position="282"/>
        <end position="410"/>
    </location>
</feature>
<dbReference type="SUPFAM" id="SSF52096">
    <property type="entry name" value="ClpP/crotonase"/>
    <property type="match status" value="1"/>
</dbReference>
<dbReference type="GO" id="GO:0005886">
    <property type="term" value="C:plasma membrane"/>
    <property type="evidence" value="ECO:0007669"/>
    <property type="project" value="TreeGrafter"/>
</dbReference>
<evidence type="ECO:0000256" key="1">
    <source>
        <dbReference type="ARBA" id="ARBA00004141"/>
    </source>
</evidence>
<feature type="transmembrane region" description="Helical" evidence="5">
    <location>
        <begin position="394"/>
        <end position="418"/>
    </location>
</feature>
<comment type="caution">
    <text evidence="9">The sequence shown here is derived from an EMBL/GenBank/DDBJ whole genome shotgun (WGS) entry which is preliminary data.</text>
</comment>